<keyword evidence="2" id="KW-1003">Cell membrane</keyword>
<keyword evidence="10" id="KW-1185">Reference proteome</keyword>
<protein>
    <submittedName>
        <fullName evidence="9">DUF2029 domain-containing protein</fullName>
    </submittedName>
</protein>
<name>A0A926XWU2_9BACT</name>
<dbReference type="AlphaFoldDB" id="A0A926XWU2"/>
<accession>A0A926XWU2</accession>
<evidence type="ECO:0000256" key="1">
    <source>
        <dbReference type="ARBA" id="ARBA00004651"/>
    </source>
</evidence>
<proteinExistence type="inferred from homology"/>
<gene>
    <name evidence="9" type="ORF">IC229_01475</name>
</gene>
<feature type="transmembrane region" description="Helical" evidence="8">
    <location>
        <begin position="160"/>
        <end position="185"/>
    </location>
</feature>
<keyword evidence="6 8" id="KW-0472">Membrane</keyword>
<dbReference type="RefSeq" id="WP_190885142.1">
    <property type="nucleotide sequence ID" value="NZ_JACWZY010000001.1"/>
</dbReference>
<dbReference type="InterPro" id="IPR018584">
    <property type="entry name" value="GT87"/>
</dbReference>
<sequence length="396" mass="45544">MKQFFQHPFFFSRRNIIIIWTLLGVLTGVKQYYLGEPGSFINNFLLFVNSFKHLMAHQNLFLDYPAETFDSYHYGPIFALLIAPFYWLPTLLSVTIWNVFNSLFLLYAIYELPLTDRQRAVVSWLVLNSSYTCLLNTQFHHICAGMIMLSYTQLPKRQEVLAATNVALGTLIKLYGIVGLAFFPFAQNKVRYVVGGIVSTVVFVTLPMLFVGFDYTVQCYYDWYESLSYKNQLNVSLENTRTDVCVMGMFRRLFNDGTLSNLYFIIPGLLIFATAYLKTNLFQNVRFQLSILASTLLFLNLASTGFESPTFIISFTGVAIWYVVSAKTRLDSLLLAFALLISSFSPTDIFPAYIRDHYVNQYALMVLPLLFVWLRLHWTIWTGIPDVQVAEGELAR</sequence>
<feature type="transmembrane region" description="Helical" evidence="8">
    <location>
        <begin position="359"/>
        <end position="376"/>
    </location>
</feature>
<comment type="subcellular location">
    <subcellularLocation>
        <location evidence="1">Cell membrane</location>
        <topology evidence="1">Multi-pass membrane protein</topology>
    </subcellularLocation>
</comment>
<feature type="transmembrane region" description="Helical" evidence="8">
    <location>
        <begin position="333"/>
        <end position="353"/>
    </location>
</feature>
<organism evidence="9 10">
    <name type="scientific">Spirosoma profusum</name>
    <dbReference type="NCBI Taxonomy" id="2771354"/>
    <lineage>
        <taxon>Bacteria</taxon>
        <taxon>Pseudomonadati</taxon>
        <taxon>Bacteroidota</taxon>
        <taxon>Cytophagia</taxon>
        <taxon>Cytophagales</taxon>
        <taxon>Cytophagaceae</taxon>
        <taxon>Spirosoma</taxon>
    </lineage>
</organism>
<evidence type="ECO:0000313" key="10">
    <source>
        <dbReference type="Proteomes" id="UP000598820"/>
    </source>
</evidence>
<dbReference type="Pfam" id="PF09594">
    <property type="entry name" value="GT87"/>
    <property type="match status" value="1"/>
</dbReference>
<evidence type="ECO:0000256" key="5">
    <source>
        <dbReference type="ARBA" id="ARBA00022989"/>
    </source>
</evidence>
<reference evidence="9" key="1">
    <citation type="submission" date="2020-09" db="EMBL/GenBank/DDBJ databases">
        <authorList>
            <person name="Kim M.K."/>
        </authorList>
    </citation>
    <scope>NUCLEOTIDE SEQUENCE</scope>
    <source>
        <strain evidence="9">BT702</strain>
    </source>
</reference>
<evidence type="ECO:0000256" key="8">
    <source>
        <dbReference type="SAM" id="Phobius"/>
    </source>
</evidence>
<keyword evidence="4 8" id="KW-0812">Transmembrane</keyword>
<evidence type="ECO:0000256" key="3">
    <source>
        <dbReference type="ARBA" id="ARBA00022679"/>
    </source>
</evidence>
<evidence type="ECO:0000256" key="2">
    <source>
        <dbReference type="ARBA" id="ARBA00022475"/>
    </source>
</evidence>
<dbReference type="GO" id="GO:0016758">
    <property type="term" value="F:hexosyltransferase activity"/>
    <property type="evidence" value="ECO:0007669"/>
    <property type="project" value="InterPro"/>
</dbReference>
<evidence type="ECO:0000313" key="9">
    <source>
        <dbReference type="EMBL" id="MBD2699287.1"/>
    </source>
</evidence>
<evidence type="ECO:0000256" key="6">
    <source>
        <dbReference type="ARBA" id="ARBA00023136"/>
    </source>
</evidence>
<comment type="similarity">
    <text evidence="7">Belongs to the glycosyltransferase 87 family.</text>
</comment>
<dbReference type="GO" id="GO:0005886">
    <property type="term" value="C:plasma membrane"/>
    <property type="evidence" value="ECO:0007669"/>
    <property type="project" value="UniProtKB-SubCell"/>
</dbReference>
<feature type="transmembrane region" description="Helical" evidence="8">
    <location>
        <begin position="122"/>
        <end position="148"/>
    </location>
</feature>
<evidence type="ECO:0000256" key="7">
    <source>
        <dbReference type="ARBA" id="ARBA00024033"/>
    </source>
</evidence>
<dbReference type="Proteomes" id="UP000598820">
    <property type="component" value="Unassembled WGS sequence"/>
</dbReference>
<comment type="caution">
    <text evidence="9">The sequence shown here is derived from an EMBL/GenBank/DDBJ whole genome shotgun (WGS) entry which is preliminary data.</text>
</comment>
<feature type="transmembrane region" description="Helical" evidence="8">
    <location>
        <begin position="259"/>
        <end position="277"/>
    </location>
</feature>
<keyword evidence="5 8" id="KW-1133">Transmembrane helix</keyword>
<feature type="transmembrane region" description="Helical" evidence="8">
    <location>
        <begin position="86"/>
        <end position="110"/>
    </location>
</feature>
<keyword evidence="3" id="KW-0808">Transferase</keyword>
<evidence type="ECO:0000256" key="4">
    <source>
        <dbReference type="ARBA" id="ARBA00022692"/>
    </source>
</evidence>
<dbReference type="EMBL" id="JACWZY010000001">
    <property type="protein sequence ID" value="MBD2699287.1"/>
    <property type="molecule type" value="Genomic_DNA"/>
</dbReference>
<feature type="transmembrane region" description="Helical" evidence="8">
    <location>
        <begin position="16"/>
        <end position="34"/>
    </location>
</feature>
<feature type="transmembrane region" description="Helical" evidence="8">
    <location>
        <begin position="192"/>
        <end position="213"/>
    </location>
</feature>